<dbReference type="InterPro" id="IPR012340">
    <property type="entry name" value="NA-bd_OB-fold"/>
</dbReference>
<dbReference type="PROSITE" id="PS00467">
    <property type="entry name" value="RIBOSOMAL_L2"/>
    <property type="match status" value="1"/>
</dbReference>
<dbReference type="Pfam" id="PF03947">
    <property type="entry name" value="Ribosomal_L2_C"/>
    <property type="match status" value="1"/>
</dbReference>
<feature type="compositionally biased region" description="Basic residues" evidence="4">
    <location>
        <begin position="207"/>
        <end position="220"/>
    </location>
</feature>
<dbReference type="InterPro" id="IPR014726">
    <property type="entry name" value="Ribosomal_uL2_dom3"/>
</dbReference>
<sequence>MAVRKFKPVTPGQRHKIIGTFDDITTRVPEKSLVFGKKTSGGRNNTGKMTMRYLGGGHRKVIRNVDFKRDKDGVPAVVKTIEYDPNRSARIALLFYANGEKRYIIAPNGLQVGMTLMSGENASPEIGNALFLKDIPVGTVVHNIELRPGQGAALVRSAGNFAQLTSREGKYCIIKLPSGEVRQILGTCKATIGSVGNSDHALEHSGKAGRSRWLGRRPRNRGVVMNPVDHPMGGGEGRASGGHPRSRKGLYAKGLKTRSPKKQSSKYIIEKRRK</sequence>
<gene>
    <name evidence="7" type="ORF">EZS27_005293</name>
</gene>
<evidence type="ECO:0000259" key="5">
    <source>
        <dbReference type="SMART" id="SM01382"/>
    </source>
</evidence>
<dbReference type="SMART" id="SM01382">
    <property type="entry name" value="Ribosomal_L2_C"/>
    <property type="match status" value="1"/>
</dbReference>
<dbReference type="GO" id="GO:0015934">
    <property type="term" value="C:large ribosomal subunit"/>
    <property type="evidence" value="ECO:0007669"/>
    <property type="project" value="InterPro"/>
</dbReference>
<dbReference type="FunFam" id="2.30.30.30:FF:000001">
    <property type="entry name" value="50S ribosomal protein L2"/>
    <property type="match status" value="1"/>
</dbReference>
<comment type="caution">
    <text evidence="7">The sequence shown here is derived from an EMBL/GenBank/DDBJ whole genome shotgun (WGS) entry which is preliminary data.</text>
</comment>
<dbReference type="InterPro" id="IPR002171">
    <property type="entry name" value="Ribosomal_uL2"/>
</dbReference>
<dbReference type="InterPro" id="IPR022666">
    <property type="entry name" value="Ribosomal_uL2_RNA-bd_dom"/>
</dbReference>
<feature type="region of interest" description="Disordered" evidence="4">
    <location>
        <begin position="198"/>
        <end position="274"/>
    </location>
</feature>
<dbReference type="GO" id="GO:0002181">
    <property type="term" value="P:cytoplasmic translation"/>
    <property type="evidence" value="ECO:0007669"/>
    <property type="project" value="TreeGrafter"/>
</dbReference>
<dbReference type="SMART" id="SM01383">
    <property type="entry name" value="Ribosomal_L2"/>
    <property type="match status" value="1"/>
</dbReference>
<feature type="domain" description="Large ribosomal subunit protein uL2 RNA-binding" evidence="6">
    <location>
        <begin position="42"/>
        <end position="118"/>
    </location>
</feature>
<dbReference type="GO" id="GO:0003723">
    <property type="term" value="F:RNA binding"/>
    <property type="evidence" value="ECO:0007669"/>
    <property type="project" value="InterPro"/>
</dbReference>
<proteinExistence type="inferred from homology"/>
<reference evidence="7" key="1">
    <citation type="submission" date="2019-03" db="EMBL/GenBank/DDBJ databases">
        <title>Single cell metagenomics reveals metabolic interactions within the superorganism composed of flagellate Streblomastix strix and complex community of Bacteroidetes bacteria on its surface.</title>
        <authorList>
            <person name="Treitli S.C."/>
            <person name="Kolisko M."/>
            <person name="Husnik F."/>
            <person name="Keeling P."/>
            <person name="Hampl V."/>
        </authorList>
    </citation>
    <scope>NUCLEOTIDE SEQUENCE</scope>
    <source>
        <strain evidence="7">STM</strain>
    </source>
</reference>
<dbReference type="Gene3D" id="4.10.950.10">
    <property type="entry name" value="Ribosomal protein L2, domain 3"/>
    <property type="match status" value="1"/>
</dbReference>
<comment type="similarity">
    <text evidence="1">Belongs to the universal ribosomal protein uL2 family.</text>
</comment>
<dbReference type="SUPFAM" id="SSF50104">
    <property type="entry name" value="Translation proteins SH3-like domain"/>
    <property type="match status" value="1"/>
</dbReference>
<dbReference type="InterPro" id="IPR005880">
    <property type="entry name" value="Ribosomal_uL2_bac/org-type"/>
</dbReference>
<dbReference type="PIRSF" id="PIRSF002158">
    <property type="entry name" value="Ribosomal_L2"/>
    <property type="match status" value="1"/>
</dbReference>
<dbReference type="Gene3D" id="2.40.50.140">
    <property type="entry name" value="Nucleic acid-binding proteins"/>
    <property type="match status" value="1"/>
</dbReference>
<dbReference type="InterPro" id="IPR022669">
    <property type="entry name" value="Ribosomal_uL2_C"/>
</dbReference>
<dbReference type="InterPro" id="IPR014722">
    <property type="entry name" value="Rib_uL2_dom2"/>
</dbReference>
<dbReference type="Pfam" id="PF00181">
    <property type="entry name" value="Ribosomal_L2_N"/>
    <property type="match status" value="1"/>
</dbReference>
<dbReference type="SUPFAM" id="SSF50249">
    <property type="entry name" value="Nucleic acid-binding proteins"/>
    <property type="match status" value="1"/>
</dbReference>
<dbReference type="InterPro" id="IPR022671">
    <property type="entry name" value="Ribosomal_uL2_CS"/>
</dbReference>
<dbReference type="NCBIfam" id="TIGR01171">
    <property type="entry name" value="rplB_bact"/>
    <property type="match status" value="1"/>
</dbReference>
<feature type="compositionally biased region" description="Basic residues" evidence="4">
    <location>
        <begin position="244"/>
        <end position="264"/>
    </location>
</feature>
<dbReference type="Gene3D" id="2.30.30.30">
    <property type="match status" value="1"/>
</dbReference>
<dbReference type="HAMAP" id="MF_01320_B">
    <property type="entry name" value="Ribosomal_uL2_B"/>
    <property type="match status" value="1"/>
</dbReference>
<evidence type="ECO:0000313" key="7">
    <source>
        <dbReference type="EMBL" id="KAA6347252.1"/>
    </source>
</evidence>
<dbReference type="PANTHER" id="PTHR13691:SF5">
    <property type="entry name" value="LARGE RIBOSOMAL SUBUNIT PROTEIN UL2M"/>
    <property type="match status" value="1"/>
</dbReference>
<dbReference type="AlphaFoldDB" id="A0A5J4SNA7"/>
<dbReference type="GO" id="GO:0016740">
    <property type="term" value="F:transferase activity"/>
    <property type="evidence" value="ECO:0007669"/>
    <property type="project" value="InterPro"/>
</dbReference>
<evidence type="ECO:0000256" key="3">
    <source>
        <dbReference type="ARBA" id="ARBA00023274"/>
    </source>
</evidence>
<accession>A0A5J4SNA7</accession>
<dbReference type="FunFam" id="4.10.950.10:FF:000001">
    <property type="entry name" value="50S ribosomal protein L2"/>
    <property type="match status" value="1"/>
</dbReference>
<name>A0A5J4SNA7_9ZZZZ</name>
<keyword evidence="3" id="KW-0687">Ribonucleoprotein</keyword>
<dbReference type="FunFam" id="2.40.50.140:FF:000003">
    <property type="entry name" value="50S ribosomal protein L2"/>
    <property type="match status" value="1"/>
</dbReference>
<protein>
    <submittedName>
        <fullName evidence="7">50S ribosomal protein L2</fullName>
    </submittedName>
</protein>
<dbReference type="EMBL" id="SNRY01000102">
    <property type="protein sequence ID" value="KAA6347252.1"/>
    <property type="molecule type" value="Genomic_DNA"/>
</dbReference>
<dbReference type="GO" id="GO:0003735">
    <property type="term" value="F:structural constituent of ribosome"/>
    <property type="evidence" value="ECO:0007669"/>
    <property type="project" value="InterPro"/>
</dbReference>
<evidence type="ECO:0000256" key="2">
    <source>
        <dbReference type="ARBA" id="ARBA00022980"/>
    </source>
</evidence>
<keyword evidence="2 7" id="KW-0689">Ribosomal protein</keyword>
<evidence type="ECO:0000256" key="1">
    <source>
        <dbReference type="ARBA" id="ARBA00005636"/>
    </source>
</evidence>
<organism evidence="7">
    <name type="scientific">termite gut metagenome</name>
    <dbReference type="NCBI Taxonomy" id="433724"/>
    <lineage>
        <taxon>unclassified sequences</taxon>
        <taxon>metagenomes</taxon>
        <taxon>organismal metagenomes</taxon>
    </lineage>
</organism>
<evidence type="ECO:0000259" key="6">
    <source>
        <dbReference type="SMART" id="SM01383"/>
    </source>
</evidence>
<feature type="domain" description="Large ribosomal subunit protein uL2 C-terminal" evidence="5">
    <location>
        <begin position="124"/>
        <end position="251"/>
    </location>
</feature>
<dbReference type="InterPro" id="IPR008991">
    <property type="entry name" value="Translation_prot_SH3-like_sf"/>
</dbReference>
<dbReference type="PANTHER" id="PTHR13691">
    <property type="entry name" value="RIBOSOMAL PROTEIN L2"/>
    <property type="match status" value="1"/>
</dbReference>
<evidence type="ECO:0000256" key="4">
    <source>
        <dbReference type="SAM" id="MobiDB-lite"/>
    </source>
</evidence>